<keyword evidence="3" id="KW-0808">Transferase</keyword>
<organism evidence="7 8">
    <name type="scientific">Streptomyces flavofungini</name>
    <dbReference type="NCBI Taxonomy" id="68200"/>
    <lineage>
        <taxon>Bacteria</taxon>
        <taxon>Bacillati</taxon>
        <taxon>Actinomycetota</taxon>
        <taxon>Actinomycetes</taxon>
        <taxon>Kitasatosporales</taxon>
        <taxon>Streptomycetaceae</taxon>
        <taxon>Streptomyces</taxon>
    </lineage>
</organism>
<evidence type="ECO:0000256" key="1">
    <source>
        <dbReference type="ARBA" id="ARBA00000085"/>
    </source>
</evidence>
<evidence type="ECO:0000256" key="4">
    <source>
        <dbReference type="ARBA" id="ARBA00022777"/>
    </source>
</evidence>
<dbReference type="CDD" id="cd16917">
    <property type="entry name" value="HATPase_UhpB-NarQ-NarX-like"/>
    <property type="match status" value="1"/>
</dbReference>
<dbReference type="InterPro" id="IPR003594">
    <property type="entry name" value="HATPase_dom"/>
</dbReference>
<dbReference type="PANTHER" id="PTHR24421:SF10">
    <property type="entry name" value="NITRATE_NITRITE SENSOR PROTEIN NARQ"/>
    <property type="match status" value="1"/>
</dbReference>
<comment type="catalytic activity">
    <reaction evidence="1">
        <text>ATP + protein L-histidine = ADP + protein N-phospho-L-histidine.</text>
        <dbReference type="EC" id="2.7.13.3"/>
    </reaction>
</comment>
<evidence type="ECO:0000313" key="8">
    <source>
        <dbReference type="Proteomes" id="UP000634780"/>
    </source>
</evidence>
<dbReference type="RefSeq" id="WP_190117173.1">
    <property type="nucleotide sequence ID" value="NZ_BMVR01000007.1"/>
</dbReference>
<accession>A0ABS0XD90</accession>
<proteinExistence type="predicted"/>
<keyword evidence="4" id="KW-0418">Kinase</keyword>
<dbReference type="InterPro" id="IPR050482">
    <property type="entry name" value="Sensor_HK_TwoCompSys"/>
</dbReference>
<dbReference type="InterPro" id="IPR036890">
    <property type="entry name" value="HATPase_C_sf"/>
</dbReference>
<dbReference type="Pfam" id="PF02518">
    <property type="entry name" value="HATPase_c"/>
    <property type="match status" value="1"/>
</dbReference>
<dbReference type="PANTHER" id="PTHR24421">
    <property type="entry name" value="NITRATE/NITRITE SENSOR PROTEIN NARX-RELATED"/>
    <property type="match status" value="1"/>
</dbReference>
<dbReference type="Gene3D" id="3.30.565.10">
    <property type="entry name" value="Histidine kinase-like ATPase, C-terminal domain"/>
    <property type="match status" value="1"/>
</dbReference>
<name>A0ABS0XD90_9ACTN</name>
<sequence>MCRPARSRAVVVQGAAALRLADDRPELAADALAAGAASGRNVLASLGRLVAVVGDESAGGAPHESLPHLCAGLARLGFPVTRTAEGRPRPVPGVTSVVAYRIVQESLTNAMRYAAGAPVAVHLRDGARELAITVSNGPPPGGTWVGRDAPLGSGRGLAGMRERAASVGGGLSARPTGDGGWTVEATLPIPGAHPRTRAPSRTRRPSLCAPCCRCSSRRPHRTHSCPTSHPHNAPPWPPCWRSTRPRCSCVGAPPPRRSRRC</sequence>
<evidence type="ECO:0000256" key="3">
    <source>
        <dbReference type="ARBA" id="ARBA00022679"/>
    </source>
</evidence>
<dbReference type="SUPFAM" id="SSF55874">
    <property type="entry name" value="ATPase domain of HSP90 chaperone/DNA topoisomerase II/histidine kinase"/>
    <property type="match status" value="1"/>
</dbReference>
<dbReference type="EMBL" id="JAEKOZ010000023">
    <property type="protein sequence ID" value="MBJ3811175.1"/>
    <property type="molecule type" value="Genomic_DNA"/>
</dbReference>
<comment type="caution">
    <text evidence="7">The sequence shown here is derived from an EMBL/GenBank/DDBJ whole genome shotgun (WGS) entry which is preliminary data.</text>
</comment>
<dbReference type="Proteomes" id="UP000634780">
    <property type="component" value="Unassembled WGS sequence"/>
</dbReference>
<feature type="domain" description="Histidine kinase/HSP90-like ATPase" evidence="6">
    <location>
        <begin position="99"/>
        <end position="189"/>
    </location>
</feature>
<evidence type="ECO:0000256" key="5">
    <source>
        <dbReference type="ARBA" id="ARBA00023012"/>
    </source>
</evidence>
<evidence type="ECO:0000256" key="2">
    <source>
        <dbReference type="ARBA" id="ARBA00012438"/>
    </source>
</evidence>
<reference evidence="7 8" key="1">
    <citation type="submission" date="2020-12" db="EMBL/GenBank/DDBJ databases">
        <title>Streptomyces typhae sp. nov., a novel endophytic actinomycete isolated from the root of cattail pollen (Typha angustifolia L.).</title>
        <authorList>
            <person name="Peng C."/>
            <person name="Liu C."/>
        </authorList>
    </citation>
    <scope>NUCLEOTIDE SEQUENCE [LARGE SCALE GENOMIC DNA]</scope>
    <source>
        <strain evidence="7 8">JCM 4753</strain>
    </source>
</reference>
<gene>
    <name evidence="7" type="ORF">JGB26_29485</name>
</gene>
<keyword evidence="8" id="KW-1185">Reference proteome</keyword>
<protein>
    <recommendedName>
        <fullName evidence="2">histidine kinase</fullName>
        <ecNumber evidence="2">2.7.13.3</ecNumber>
    </recommendedName>
</protein>
<evidence type="ECO:0000259" key="6">
    <source>
        <dbReference type="Pfam" id="PF02518"/>
    </source>
</evidence>
<keyword evidence="5" id="KW-0902">Two-component regulatory system</keyword>
<dbReference type="EC" id="2.7.13.3" evidence="2"/>
<evidence type="ECO:0000313" key="7">
    <source>
        <dbReference type="EMBL" id="MBJ3811175.1"/>
    </source>
</evidence>